<sequence length="159" mass="17364">MPINVLLPNPPPAVKGSVARCRAACLPGSRRAGQKTDNAFEQNRMDVGGRRGRIDCVLRQLASGRDEPCGTRAHPARNAGHARHLRGHVRAGCADDGQRRTVVRCGRQQACGQLANFITMALHPEAGQVRVTQYALVPFLPLHHIQALEAILVRHPVFH</sequence>
<dbReference type="KEGG" id="pdio:PDMSB3_0919.1"/>
<evidence type="ECO:0000313" key="2">
    <source>
        <dbReference type="Proteomes" id="UP000325811"/>
    </source>
</evidence>
<name>A0A5Q4ZKD9_9BURK</name>
<dbReference type="Proteomes" id="UP000325811">
    <property type="component" value="Chromosome II"/>
</dbReference>
<organism evidence="1 2">
    <name type="scientific">Paraburkholderia dioscoreae</name>
    <dbReference type="NCBI Taxonomy" id="2604047"/>
    <lineage>
        <taxon>Bacteria</taxon>
        <taxon>Pseudomonadati</taxon>
        <taxon>Pseudomonadota</taxon>
        <taxon>Betaproteobacteria</taxon>
        <taxon>Burkholderiales</taxon>
        <taxon>Burkholderiaceae</taxon>
        <taxon>Paraburkholderia</taxon>
    </lineage>
</organism>
<proteinExistence type="predicted"/>
<protein>
    <submittedName>
        <fullName evidence="1">Uncharacterized protein</fullName>
    </submittedName>
</protein>
<dbReference type="EMBL" id="LR699554">
    <property type="protein sequence ID" value="VVD32217.1"/>
    <property type="molecule type" value="Genomic_DNA"/>
</dbReference>
<reference evidence="1 2" key="1">
    <citation type="submission" date="2019-08" db="EMBL/GenBank/DDBJ databases">
        <authorList>
            <person name="Herpell B J."/>
        </authorList>
    </citation>
    <scope>NUCLEOTIDE SEQUENCE [LARGE SCALE GENOMIC DNA]</scope>
    <source>
        <strain evidence="2">Msb3</strain>
    </source>
</reference>
<dbReference type="AlphaFoldDB" id="A0A5Q4ZKD9"/>
<keyword evidence="2" id="KW-1185">Reference proteome</keyword>
<evidence type="ECO:0000313" key="1">
    <source>
        <dbReference type="EMBL" id="VVD32217.1"/>
    </source>
</evidence>
<gene>
    <name evidence="1" type="ORF">PDMSB3_0919</name>
</gene>
<accession>A0A5Q4ZKD9</accession>